<accession>A0A9N9REU3</accession>
<keyword evidence="1" id="KW-1133">Transmembrane helix</keyword>
<dbReference type="Proteomes" id="UP001153714">
    <property type="component" value="Chromosome 7"/>
</dbReference>
<evidence type="ECO:0000256" key="1">
    <source>
        <dbReference type="SAM" id="Phobius"/>
    </source>
</evidence>
<protein>
    <submittedName>
        <fullName evidence="2">Uncharacterized protein</fullName>
    </submittedName>
</protein>
<feature type="transmembrane region" description="Helical" evidence="1">
    <location>
        <begin position="20"/>
        <end position="39"/>
    </location>
</feature>
<keyword evidence="3" id="KW-1185">Reference proteome</keyword>
<sequence length="220" mass="24957">MKKQPCLPDCVQRRMAHYQYVCLFAVALFGLLLSGKGTFGLEVTTLTSLGKEVEDNSRYKTLEANATLLKLLVDNKDGVSRSEVFDMLHSRDENQDHIDLPSFPEDSEDERLLVPDPPDSQAEFLQEYQRSRYKGARGEPFGAAAGIMVVITCTIVCLAYAGLIIWRRIYLKRNGLKHELLRNEENVAETRIETKHTKIDSIDCTGIESLSLSQPVYTRW</sequence>
<reference evidence="2" key="1">
    <citation type="submission" date="2021-12" db="EMBL/GenBank/DDBJ databases">
        <authorList>
            <person name="King R."/>
        </authorList>
    </citation>
    <scope>NUCLEOTIDE SEQUENCE</scope>
</reference>
<reference evidence="2" key="2">
    <citation type="submission" date="2022-10" db="EMBL/GenBank/DDBJ databases">
        <authorList>
            <consortium name="ENA_rothamsted_submissions"/>
            <consortium name="culmorum"/>
            <person name="King R."/>
        </authorList>
    </citation>
    <scope>NUCLEOTIDE SEQUENCE</scope>
</reference>
<keyword evidence="1" id="KW-0812">Transmembrane</keyword>
<dbReference type="EMBL" id="OU893338">
    <property type="protein sequence ID" value="CAG9795295.1"/>
    <property type="molecule type" value="Genomic_DNA"/>
</dbReference>
<proteinExistence type="predicted"/>
<dbReference type="AlphaFoldDB" id="A0A9N9REU3"/>
<gene>
    <name evidence="2" type="ORF">DIATSA_LOCUS12580</name>
</gene>
<organism evidence="2 3">
    <name type="scientific">Diatraea saccharalis</name>
    <name type="common">sugarcane borer</name>
    <dbReference type="NCBI Taxonomy" id="40085"/>
    <lineage>
        <taxon>Eukaryota</taxon>
        <taxon>Metazoa</taxon>
        <taxon>Ecdysozoa</taxon>
        <taxon>Arthropoda</taxon>
        <taxon>Hexapoda</taxon>
        <taxon>Insecta</taxon>
        <taxon>Pterygota</taxon>
        <taxon>Neoptera</taxon>
        <taxon>Endopterygota</taxon>
        <taxon>Lepidoptera</taxon>
        <taxon>Glossata</taxon>
        <taxon>Ditrysia</taxon>
        <taxon>Pyraloidea</taxon>
        <taxon>Crambidae</taxon>
        <taxon>Crambinae</taxon>
        <taxon>Diatraea</taxon>
    </lineage>
</organism>
<evidence type="ECO:0000313" key="2">
    <source>
        <dbReference type="EMBL" id="CAG9795295.1"/>
    </source>
</evidence>
<name>A0A9N9REU3_9NEOP</name>
<feature type="transmembrane region" description="Helical" evidence="1">
    <location>
        <begin position="141"/>
        <end position="166"/>
    </location>
</feature>
<dbReference type="OrthoDB" id="7381836at2759"/>
<keyword evidence="1" id="KW-0472">Membrane</keyword>
<evidence type="ECO:0000313" key="3">
    <source>
        <dbReference type="Proteomes" id="UP001153714"/>
    </source>
</evidence>